<dbReference type="InterPro" id="IPR009100">
    <property type="entry name" value="AcylCoA_DH/oxidase_NM_dom_sf"/>
</dbReference>
<accession>A0A931FMC6</accession>
<dbReference type="InterPro" id="IPR013786">
    <property type="entry name" value="AcylCoA_DH/ox_N"/>
</dbReference>
<dbReference type="SUPFAM" id="SSF56645">
    <property type="entry name" value="Acyl-CoA dehydrogenase NM domain-like"/>
    <property type="match status" value="1"/>
</dbReference>
<sequence length="404" mass="42643">MSAVFIPGPSAEPDTAAIETGSSAPTAAFSSRLATPAQAETAAAQIAPRLFAQAGATDEVGAFPVQEFAWLQAAGLLTAALPATLGGAGLHAPAATLPLLHTLQHIGRGNLAVGRIYEGHLNALLLIQQLGTAAQVARYAADARAGKLFGVWNTEIPADGVRLEALPNGRYRLRGAKTFASGAGHLARPLITGALPGGQGWQLFVLPADSQPPTLDRSFWRPLGMRATASFRADLTGLEIGPEDLTGPPDAYYRQPGFSGGAIRFAAVQLGGAEAVFEETRRFLQGLGRIDDPYQRQRLGEMSIALESGRHWLRGAAEHAARPGAPADAEATVAYANMVRTAIETICLDMLQLAERCVGARGLLEPLPFERLHRDLTHYLRQPAPDGALADVGRFVLEGKSFVS</sequence>
<keyword evidence="4" id="KW-0274">FAD</keyword>
<organism evidence="8 9">
    <name type="scientific">Hymenobacter properus</name>
    <dbReference type="NCBI Taxonomy" id="2791026"/>
    <lineage>
        <taxon>Bacteria</taxon>
        <taxon>Pseudomonadati</taxon>
        <taxon>Bacteroidota</taxon>
        <taxon>Cytophagia</taxon>
        <taxon>Cytophagales</taxon>
        <taxon>Hymenobacteraceae</taxon>
        <taxon>Hymenobacter</taxon>
    </lineage>
</organism>
<dbReference type="InterPro" id="IPR050741">
    <property type="entry name" value="Acyl-CoA_dehydrogenase"/>
</dbReference>
<evidence type="ECO:0000259" key="6">
    <source>
        <dbReference type="Pfam" id="PF00441"/>
    </source>
</evidence>
<evidence type="ECO:0000256" key="1">
    <source>
        <dbReference type="ARBA" id="ARBA00001974"/>
    </source>
</evidence>
<evidence type="ECO:0000313" key="9">
    <source>
        <dbReference type="Proteomes" id="UP000645610"/>
    </source>
</evidence>
<comment type="caution">
    <text evidence="8">The sequence shown here is derived from an EMBL/GenBank/DDBJ whole genome shotgun (WGS) entry which is preliminary data.</text>
</comment>
<dbReference type="Pfam" id="PF00441">
    <property type="entry name" value="Acyl-CoA_dh_1"/>
    <property type="match status" value="1"/>
</dbReference>
<dbReference type="Gene3D" id="1.10.540.10">
    <property type="entry name" value="Acyl-CoA dehydrogenase/oxidase, N-terminal domain"/>
    <property type="match status" value="1"/>
</dbReference>
<comment type="cofactor">
    <cofactor evidence="1">
        <name>FAD</name>
        <dbReference type="ChEBI" id="CHEBI:57692"/>
    </cofactor>
</comment>
<dbReference type="EMBL" id="JADQDP010000004">
    <property type="protein sequence ID" value="MBF9143805.1"/>
    <property type="molecule type" value="Genomic_DNA"/>
</dbReference>
<keyword evidence="3" id="KW-0285">Flavoprotein</keyword>
<comment type="similarity">
    <text evidence="2">Belongs to the acyl-CoA dehydrogenase family.</text>
</comment>
<proteinExistence type="inferred from homology"/>
<protein>
    <submittedName>
        <fullName evidence="8">Acyl-CoA dehydrogenase family protein</fullName>
    </submittedName>
</protein>
<dbReference type="GO" id="GO:0033539">
    <property type="term" value="P:fatty acid beta-oxidation using acyl-CoA dehydrogenase"/>
    <property type="evidence" value="ECO:0007669"/>
    <property type="project" value="TreeGrafter"/>
</dbReference>
<dbReference type="InterPro" id="IPR036250">
    <property type="entry name" value="AcylCo_DH-like_C"/>
</dbReference>
<evidence type="ECO:0000256" key="2">
    <source>
        <dbReference type="ARBA" id="ARBA00009347"/>
    </source>
</evidence>
<feature type="domain" description="Acyl-CoA dehydrogenase/oxidase C-terminal" evidence="6">
    <location>
        <begin position="258"/>
        <end position="376"/>
    </location>
</feature>
<dbReference type="Pfam" id="PF02771">
    <property type="entry name" value="Acyl-CoA_dh_N"/>
    <property type="match status" value="1"/>
</dbReference>
<dbReference type="InterPro" id="IPR046373">
    <property type="entry name" value="Acyl-CoA_Oxase/DH_mid-dom_sf"/>
</dbReference>
<dbReference type="AlphaFoldDB" id="A0A931FMC6"/>
<dbReference type="InterPro" id="IPR037069">
    <property type="entry name" value="AcylCoA_DH/ox_N_sf"/>
</dbReference>
<reference evidence="8 9" key="1">
    <citation type="submission" date="2020-11" db="EMBL/GenBank/DDBJ databases">
        <authorList>
            <person name="Kim M.K."/>
        </authorList>
    </citation>
    <scope>NUCLEOTIDE SEQUENCE [LARGE SCALE GENOMIC DNA]</scope>
    <source>
        <strain evidence="8 9">BT439</strain>
    </source>
</reference>
<dbReference type="Proteomes" id="UP000645610">
    <property type="component" value="Unassembled WGS sequence"/>
</dbReference>
<dbReference type="CDD" id="cd00567">
    <property type="entry name" value="ACAD"/>
    <property type="match status" value="1"/>
</dbReference>
<dbReference type="GO" id="GO:0003995">
    <property type="term" value="F:acyl-CoA dehydrogenase activity"/>
    <property type="evidence" value="ECO:0007669"/>
    <property type="project" value="TreeGrafter"/>
</dbReference>
<dbReference type="PANTHER" id="PTHR48083:SF37">
    <property type="entry name" value="DEHYDROGENASE, PUTATIVE-RELATED"/>
    <property type="match status" value="1"/>
</dbReference>
<evidence type="ECO:0000256" key="4">
    <source>
        <dbReference type="ARBA" id="ARBA00022827"/>
    </source>
</evidence>
<name>A0A931FMC6_9BACT</name>
<keyword evidence="9" id="KW-1185">Reference proteome</keyword>
<dbReference type="Gene3D" id="1.20.140.10">
    <property type="entry name" value="Butyryl-CoA Dehydrogenase, subunit A, domain 3"/>
    <property type="match status" value="1"/>
</dbReference>
<dbReference type="GO" id="GO:0050660">
    <property type="term" value="F:flavin adenine dinucleotide binding"/>
    <property type="evidence" value="ECO:0007669"/>
    <property type="project" value="InterPro"/>
</dbReference>
<dbReference type="RefSeq" id="WP_196288138.1">
    <property type="nucleotide sequence ID" value="NZ_JADQDP010000004.1"/>
</dbReference>
<evidence type="ECO:0000313" key="8">
    <source>
        <dbReference type="EMBL" id="MBF9143805.1"/>
    </source>
</evidence>
<gene>
    <name evidence="8" type="ORF">I2I01_19320</name>
</gene>
<evidence type="ECO:0000256" key="3">
    <source>
        <dbReference type="ARBA" id="ARBA00022630"/>
    </source>
</evidence>
<dbReference type="Gene3D" id="2.40.110.10">
    <property type="entry name" value="Butyryl-CoA Dehydrogenase, subunit A, domain 2"/>
    <property type="match status" value="1"/>
</dbReference>
<evidence type="ECO:0000259" key="7">
    <source>
        <dbReference type="Pfam" id="PF02771"/>
    </source>
</evidence>
<dbReference type="PANTHER" id="PTHR48083">
    <property type="entry name" value="MEDIUM-CHAIN SPECIFIC ACYL-COA DEHYDROGENASE, MITOCHONDRIAL-RELATED"/>
    <property type="match status" value="1"/>
</dbReference>
<evidence type="ECO:0000256" key="5">
    <source>
        <dbReference type="ARBA" id="ARBA00023002"/>
    </source>
</evidence>
<dbReference type="SUPFAM" id="SSF47203">
    <property type="entry name" value="Acyl-CoA dehydrogenase C-terminal domain-like"/>
    <property type="match status" value="1"/>
</dbReference>
<feature type="domain" description="Acyl-CoA dehydrogenase/oxidase N-terminal" evidence="7">
    <location>
        <begin position="43"/>
        <end position="143"/>
    </location>
</feature>
<dbReference type="InterPro" id="IPR009075">
    <property type="entry name" value="AcylCo_DH/oxidase_C"/>
</dbReference>
<dbReference type="GO" id="GO:0005737">
    <property type="term" value="C:cytoplasm"/>
    <property type="evidence" value="ECO:0007669"/>
    <property type="project" value="TreeGrafter"/>
</dbReference>
<keyword evidence="5" id="KW-0560">Oxidoreductase</keyword>